<gene>
    <name evidence="1" type="ORF">FB556_2703</name>
</gene>
<name>A0A542ZYB0_9MICC</name>
<keyword evidence="2" id="KW-1185">Reference proteome</keyword>
<organism evidence="1 2">
    <name type="scientific">Enteractinococcus coprophilus</name>
    <dbReference type="NCBI Taxonomy" id="1027633"/>
    <lineage>
        <taxon>Bacteria</taxon>
        <taxon>Bacillati</taxon>
        <taxon>Actinomycetota</taxon>
        <taxon>Actinomycetes</taxon>
        <taxon>Micrococcales</taxon>
        <taxon>Micrococcaceae</taxon>
    </lineage>
</organism>
<dbReference type="OrthoDB" id="604358at2"/>
<proteinExistence type="predicted"/>
<evidence type="ECO:0000313" key="2">
    <source>
        <dbReference type="Proteomes" id="UP000319746"/>
    </source>
</evidence>
<dbReference type="RefSeq" id="WP_141868539.1">
    <property type="nucleotide sequence ID" value="NZ_BAABAN010000003.1"/>
</dbReference>
<dbReference type="EMBL" id="VFOU01000006">
    <property type="protein sequence ID" value="TQL65186.1"/>
    <property type="molecule type" value="Genomic_DNA"/>
</dbReference>
<evidence type="ECO:0000313" key="1">
    <source>
        <dbReference type="EMBL" id="TQL65186.1"/>
    </source>
</evidence>
<sequence>MNIHDFTEGQPVDYLTYNDLYYRWEWVHGHVRSIEDHAFLPLVFIDTTMYDYRPSSEAVEPHKVRPATTECGAQASCQGISAGEYRRLDH</sequence>
<reference evidence="1 2" key="1">
    <citation type="submission" date="2019-06" db="EMBL/GenBank/DDBJ databases">
        <title>Sequencing the genomes of 1000 actinobacteria strains.</title>
        <authorList>
            <person name="Klenk H.-P."/>
        </authorList>
    </citation>
    <scope>NUCLEOTIDE SEQUENCE [LARGE SCALE GENOMIC DNA]</scope>
    <source>
        <strain evidence="1 2">DSM 24083</strain>
    </source>
</reference>
<protein>
    <submittedName>
        <fullName evidence="1">Uncharacterized protein</fullName>
    </submittedName>
</protein>
<comment type="caution">
    <text evidence="1">The sequence shown here is derived from an EMBL/GenBank/DDBJ whole genome shotgun (WGS) entry which is preliminary data.</text>
</comment>
<dbReference type="AlphaFoldDB" id="A0A542ZYB0"/>
<accession>A0A542ZYB0</accession>
<dbReference type="Proteomes" id="UP000319746">
    <property type="component" value="Unassembled WGS sequence"/>
</dbReference>